<dbReference type="Proteomes" id="UP000694891">
    <property type="component" value="Unplaced"/>
</dbReference>
<keyword evidence="6" id="KW-1015">Disulfide bond</keyword>
<dbReference type="AlphaFoldDB" id="A0A3B4ZDT6"/>
<gene>
    <name evidence="13" type="primary">LOC103367337</name>
</gene>
<dbReference type="RefSeq" id="XP_008293561.1">
    <property type="nucleotide sequence ID" value="XM_008295339.1"/>
</dbReference>
<keyword evidence="8" id="KW-0812">Transmembrane</keyword>
<dbReference type="Ensembl" id="ENSSPAT00000004630.1">
    <property type="protein sequence ID" value="ENSSPAP00000004539.1"/>
    <property type="gene ID" value="ENSSPAG00000003530.1"/>
</dbReference>
<proteinExistence type="predicted"/>
<keyword evidence="4" id="KW-0391">Immunity</keyword>
<feature type="chain" id="PRO_5044591154" evidence="9">
    <location>
        <begin position="17"/>
        <end position="344"/>
    </location>
</feature>
<evidence type="ECO:0000313" key="12">
    <source>
        <dbReference type="Proteomes" id="UP000694891"/>
    </source>
</evidence>
<dbReference type="GeneID" id="103367337"/>
<keyword evidence="8" id="KW-1133">Transmembrane helix</keyword>
<feature type="signal peptide" evidence="9">
    <location>
        <begin position="1"/>
        <end position="16"/>
    </location>
</feature>
<dbReference type="PANTHER" id="PTHR19433">
    <property type="entry name" value="T-CELL RECEPTOR ALPHA CHAIN V REGION-RELATED"/>
    <property type="match status" value="1"/>
</dbReference>
<evidence type="ECO:0000256" key="2">
    <source>
        <dbReference type="ARBA" id="ARBA00022475"/>
    </source>
</evidence>
<dbReference type="InterPro" id="IPR036179">
    <property type="entry name" value="Ig-like_dom_sf"/>
</dbReference>
<feature type="domain" description="Ig-like" evidence="10">
    <location>
        <begin position="31"/>
        <end position="108"/>
    </location>
</feature>
<sequence length="344" mass="38641">MIARCVGLIFLSLIQSHEFSHRISLTVADLGDNVTLTCSVSGDQPRFLFWHKLNFGNMFQRVAVGYLDRTTLEYPFNSSRFNFTKLRDVYFLTIRNVRKEDEATYLCQGGSSISMVFFNGTLLAVNDPKNQKKSVYVKQSPDVESVQLGNSVTLRCSLVYKKEENKSRCPGERRVHWFRAGSESNPGIIYTDSTCSDGQEGRSCDYRLSKTIRESSDAGTYYCAVATCGQILFGEGTQVETKQELFPLVIVTGTLLASSLLVNCALIFTRKKKQVCKHCKGEVPASNHAELDTSASAQPNNVDGDEVGVNYAALDFSSRKTKRWKKNTRELAEDCMYSDTREYL</sequence>
<evidence type="ECO:0000313" key="13">
    <source>
        <dbReference type="RefSeq" id="XP_008293561.1"/>
    </source>
</evidence>
<dbReference type="SUPFAM" id="SSF48726">
    <property type="entry name" value="Immunoglobulin"/>
    <property type="match status" value="2"/>
</dbReference>
<dbReference type="InterPro" id="IPR013106">
    <property type="entry name" value="Ig_V-set"/>
</dbReference>
<organism evidence="11">
    <name type="scientific">Stegastes partitus</name>
    <name type="common">bicolor damselfish</name>
    <dbReference type="NCBI Taxonomy" id="144197"/>
    <lineage>
        <taxon>Eukaryota</taxon>
        <taxon>Metazoa</taxon>
        <taxon>Chordata</taxon>
        <taxon>Craniata</taxon>
        <taxon>Vertebrata</taxon>
        <taxon>Euteleostomi</taxon>
        <taxon>Actinopterygii</taxon>
        <taxon>Neopterygii</taxon>
        <taxon>Teleostei</taxon>
        <taxon>Neoteleostei</taxon>
        <taxon>Acanthomorphata</taxon>
        <taxon>Ovalentaria</taxon>
        <taxon>Pomacentridae</taxon>
        <taxon>Stegastes</taxon>
    </lineage>
</organism>
<dbReference type="Pfam" id="PF07686">
    <property type="entry name" value="V-set"/>
    <property type="match status" value="1"/>
</dbReference>
<dbReference type="STRING" id="144197.ENSSPAP00000004539"/>
<reference evidence="11" key="1">
    <citation type="submission" date="2023-09" db="UniProtKB">
        <authorList>
            <consortium name="Ensembl"/>
        </authorList>
    </citation>
    <scope>IDENTIFICATION</scope>
</reference>
<dbReference type="InterPro" id="IPR003598">
    <property type="entry name" value="Ig_sub2"/>
</dbReference>
<keyword evidence="3 9" id="KW-0732">Signal</keyword>
<reference evidence="13" key="2">
    <citation type="submission" date="2025-04" db="UniProtKB">
        <authorList>
            <consortium name="RefSeq"/>
        </authorList>
    </citation>
    <scope>IDENTIFICATION</scope>
</reference>
<keyword evidence="12" id="KW-1185">Reference proteome</keyword>
<dbReference type="GO" id="GO:0002376">
    <property type="term" value="P:immune system process"/>
    <property type="evidence" value="ECO:0007669"/>
    <property type="project" value="UniProtKB-KW"/>
</dbReference>
<dbReference type="GeneTree" id="ENSGT01030000234530"/>
<dbReference type="InterPro" id="IPR013783">
    <property type="entry name" value="Ig-like_fold"/>
</dbReference>
<evidence type="ECO:0000256" key="7">
    <source>
        <dbReference type="ARBA" id="ARBA00023180"/>
    </source>
</evidence>
<dbReference type="Gene3D" id="2.60.40.10">
    <property type="entry name" value="Immunoglobulins"/>
    <property type="match status" value="2"/>
</dbReference>
<dbReference type="SMART" id="SM00409">
    <property type="entry name" value="IG"/>
    <property type="match status" value="2"/>
</dbReference>
<protein>
    <submittedName>
        <fullName evidence="11">Uncharacterized LOC103367337</fullName>
    </submittedName>
    <submittedName>
        <fullName evidence="13">Uncharacterized protein LOC103367337</fullName>
    </submittedName>
</protein>
<dbReference type="GO" id="GO:0009617">
    <property type="term" value="P:response to bacterium"/>
    <property type="evidence" value="ECO:0007669"/>
    <property type="project" value="TreeGrafter"/>
</dbReference>
<keyword evidence="2" id="KW-1003">Cell membrane</keyword>
<dbReference type="CDD" id="cd00099">
    <property type="entry name" value="IgV"/>
    <property type="match status" value="2"/>
</dbReference>
<dbReference type="GO" id="GO:0005886">
    <property type="term" value="C:plasma membrane"/>
    <property type="evidence" value="ECO:0007669"/>
    <property type="project" value="UniProtKB-SubCell"/>
</dbReference>
<keyword evidence="7" id="KW-0325">Glycoprotein</keyword>
<dbReference type="OrthoDB" id="8947657at2759"/>
<feature type="transmembrane region" description="Helical" evidence="8">
    <location>
        <begin position="245"/>
        <end position="268"/>
    </location>
</feature>
<dbReference type="SMART" id="SM00406">
    <property type="entry name" value="IGv"/>
    <property type="match status" value="2"/>
</dbReference>
<accession>A0A3B4ZDT6</accession>
<evidence type="ECO:0000256" key="8">
    <source>
        <dbReference type="SAM" id="Phobius"/>
    </source>
</evidence>
<evidence type="ECO:0000256" key="9">
    <source>
        <dbReference type="SAM" id="SignalP"/>
    </source>
</evidence>
<evidence type="ECO:0000259" key="10">
    <source>
        <dbReference type="PROSITE" id="PS50835"/>
    </source>
</evidence>
<dbReference type="PROSITE" id="PS50835">
    <property type="entry name" value="IG_LIKE"/>
    <property type="match status" value="2"/>
</dbReference>
<evidence type="ECO:0000256" key="6">
    <source>
        <dbReference type="ARBA" id="ARBA00023157"/>
    </source>
</evidence>
<feature type="domain" description="Ig-like" evidence="10">
    <location>
        <begin position="128"/>
        <end position="225"/>
    </location>
</feature>
<dbReference type="InterPro" id="IPR052051">
    <property type="entry name" value="TCR_complex_component"/>
</dbReference>
<keyword evidence="5 8" id="KW-0472">Membrane</keyword>
<name>A0A3B4ZDT6_9TELE</name>
<dbReference type="InterPro" id="IPR007110">
    <property type="entry name" value="Ig-like_dom"/>
</dbReference>
<comment type="subcellular location">
    <subcellularLocation>
        <location evidence="1">Cell membrane</location>
    </subcellularLocation>
</comment>
<dbReference type="PANTHER" id="PTHR19433:SF133">
    <property type="entry name" value="IMMUNE-TYPE RECEPTOR 5 PRECURSOR-RELATED"/>
    <property type="match status" value="1"/>
</dbReference>
<dbReference type="SMART" id="SM00408">
    <property type="entry name" value="IGc2"/>
    <property type="match status" value="1"/>
</dbReference>
<evidence type="ECO:0000256" key="3">
    <source>
        <dbReference type="ARBA" id="ARBA00022729"/>
    </source>
</evidence>
<dbReference type="InterPro" id="IPR003599">
    <property type="entry name" value="Ig_sub"/>
</dbReference>
<evidence type="ECO:0000256" key="5">
    <source>
        <dbReference type="ARBA" id="ARBA00023136"/>
    </source>
</evidence>
<evidence type="ECO:0000313" key="11">
    <source>
        <dbReference type="Ensembl" id="ENSSPAP00000004539.1"/>
    </source>
</evidence>
<evidence type="ECO:0000256" key="4">
    <source>
        <dbReference type="ARBA" id="ARBA00022859"/>
    </source>
</evidence>
<evidence type="ECO:0000256" key="1">
    <source>
        <dbReference type="ARBA" id="ARBA00004236"/>
    </source>
</evidence>